<dbReference type="PANTHER" id="PTHR10443">
    <property type="entry name" value="MICROSOMAL DIPEPTIDASE"/>
    <property type="match status" value="1"/>
</dbReference>
<proteinExistence type="predicted"/>
<organism evidence="2 3">
    <name type="scientific">Parasphingorhabdus halotolerans</name>
    <dbReference type="NCBI Taxonomy" id="2725558"/>
    <lineage>
        <taxon>Bacteria</taxon>
        <taxon>Pseudomonadati</taxon>
        <taxon>Pseudomonadota</taxon>
        <taxon>Alphaproteobacteria</taxon>
        <taxon>Sphingomonadales</taxon>
        <taxon>Sphingomonadaceae</taxon>
        <taxon>Parasphingorhabdus</taxon>
    </lineage>
</organism>
<dbReference type="KEGG" id="phao:HF685_04460"/>
<name>A0A6H2DJR7_9SPHN</name>
<dbReference type="InterPro" id="IPR008257">
    <property type="entry name" value="Pept_M19"/>
</dbReference>
<dbReference type="RefSeq" id="WP_168818472.1">
    <property type="nucleotide sequence ID" value="NZ_CP051217.1"/>
</dbReference>
<dbReference type="EMBL" id="CP051217">
    <property type="protein sequence ID" value="QJB68630.1"/>
    <property type="molecule type" value="Genomic_DNA"/>
</dbReference>
<dbReference type="GO" id="GO:0006508">
    <property type="term" value="P:proteolysis"/>
    <property type="evidence" value="ECO:0007669"/>
    <property type="project" value="InterPro"/>
</dbReference>
<dbReference type="PROSITE" id="PS51365">
    <property type="entry name" value="RENAL_DIPEPTIDASE_2"/>
    <property type="match status" value="1"/>
</dbReference>
<accession>A0A6H2DJR7</accession>
<gene>
    <name evidence="2" type="ORF">HF685_04460</name>
</gene>
<dbReference type="GO" id="GO:0070573">
    <property type="term" value="F:metallodipeptidase activity"/>
    <property type="evidence" value="ECO:0007669"/>
    <property type="project" value="InterPro"/>
</dbReference>
<dbReference type="Pfam" id="PF01244">
    <property type="entry name" value="Peptidase_M19"/>
    <property type="match status" value="1"/>
</dbReference>
<keyword evidence="1" id="KW-0732">Signal</keyword>
<protein>
    <submittedName>
        <fullName evidence="2">Dipeptidase</fullName>
    </submittedName>
</protein>
<evidence type="ECO:0000313" key="3">
    <source>
        <dbReference type="Proteomes" id="UP000501600"/>
    </source>
</evidence>
<dbReference type="Gene3D" id="3.20.20.140">
    <property type="entry name" value="Metal-dependent hydrolases"/>
    <property type="match status" value="1"/>
</dbReference>
<dbReference type="SUPFAM" id="SSF51556">
    <property type="entry name" value="Metallo-dependent hydrolases"/>
    <property type="match status" value="1"/>
</dbReference>
<dbReference type="PANTHER" id="PTHR10443:SF12">
    <property type="entry name" value="DIPEPTIDASE"/>
    <property type="match status" value="1"/>
</dbReference>
<dbReference type="AlphaFoldDB" id="A0A6H2DJR7"/>
<feature type="chain" id="PRO_5026167154" evidence="1">
    <location>
        <begin position="31"/>
        <end position="437"/>
    </location>
</feature>
<dbReference type="Proteomes" id="UP000501600">
    <property type="component" value="Chromosome"/>
</dbReference>
<evidence type="ECO:0000313" key="2">
    <source>
        <dbReference type="EMBL" id="QJB68630.1"/>
    </source>
</evidence>
<reference evidence="2 3" key="1">
    <citation type="submission" date="2020-04" db="EMBL/GenBank/DDBJ databases">
        <title>Genome sequence for Sphingorhabdus sp. strain M1.</title>
        <authorList>
            <person name="Park S.-J."/>
        </authorList>
    </citation>
    <scope>NUCLEOTIDE SEQUENCE [LARGE SCALE GENOMIC DNA]</scope>
    <source>
        <strain evidence="2 3">JK6</strain>
    </source>
</reference>
<feature type="signal peptide" evidence="1">
    <location>
        <begin position="1"/>
        <end position="30"/>
    </location>
</feature>
<dbReference type="InterPro" id="IPR032466">
    <property type="entry name" value="Metal_Hydrolase"/>
</dbReference>
<dbReference type="Gene3D" id="1.10.287.650">
    <property type="entry name" value="L27 domain"/>
    <property type="match status" value="1"/>
</dbReference>
<evidence type="ECO:0000256" key="1">
    <source>
        <dbReference type="SAM" id="SignalP"/>
    </source>
</evidence>
<keyword evidence="3" id="KW-1185">Reference proteome</keyword>
<sequence length="437" mass="46877">MLHAQQAGIFHKTKIALVLAAACLLPSCMAANTPLQSAPDASTTETLVQKAERIHARTLVLDAHADIVLPETSKTYLASDGLSKVDPSKLRAGKVGAVVMSVAVGPGPRTKVGNAIAIEEANAKLSVAQKLASDHDEIAVATSASEMLQNRKNNHISLILGFQNARALGGDAEALDRYYNQGIRVFGLNHMGHNDFSDSSRPLYIAEKKDYEVAEEHGGLSKLGVAAIQRINALGGLIDVSQMSKAATLQTIKLSKAPVIASHSNVRALSNVSRNLSDEEIDAMGKTGGVIHVASFGAYLIDLSDPALLAAIRKVRVDHDLPEAYSYPYELYWEIPDLEKRTSFLMSMRDTIGPGSIDRMIDHIDFIVKRIGIDHVGIGTDFNHGGGVAGFNDASEAMNVTAGLVKRGYTADQIAKIWSGNFMRVFAEAERVGKTID</sequence>